<dbReference type="AlphaFoldDB" id="A0A5M3XZ04"/>
<dbReference type="Proteomes" id="UP000377595">
    <property type="component" value="Unassembled WGS sequence"/>
</dbReference>
<evidence type="ECO:0000313" key="2">
    <source>
        <dbReference type="EMBL" id="GES26272.1"/>
    </source>
</evidence>
<organism evidence="2 3">
    <name type="scientific">Acrocarpospora pleiomorpha</name>
    <dbReference type="NCBI Taxonomy" id="90975"/>
    <lineage>
        <taxon>Bacteria</taxon>
        <taxon>Bacillati</taxon>
        <taxon>Actinomycetota</taxon>
        <taxon>Actinomycetes</taxon>
        <taxon>Streptosporangiales</taxon>
        <taxon>Streptosporangiaceae</taxon>
        <taxon>Acrocarpospora</taxon>
    </lineage>
</organism>
<evidence type="ECO:0000313" key="3">
    <source>
        <dbReference type="Proteomes" id="UP000377595"/>
    </source>
</evidence>
<dbReference type="EMBL" id="BLAF01000082">
    <property type="protein sequence ID" value="GES26272.1"/>
    <property type="molecule type" value="Genomic_DNA"/>
</dbReference>
<keyword evidence="1" id="KW-1133">Transmembrane helix</keyword>
<proteinExistence type="predicted"/>
<name>A0A5M3XZ04_9ACTN</name>
<gene>
    <name evidence="2" type="ORF">Aple_091710</name>
</gene>
<feature type="transmembrane region" description="Helical" evidence="1">
    <location>
        <begin position="18"/>
        <end position="37"/>
    </location>
</feature>
<keyword evidence="3" id="KW-1185">Reference proteome</keyword>
<keyword evidence="1" id="KW-0472">Membrane</keyword>
<reference evidence="2 3" key="1">
    <citation type="submission" date="2019-10" db="EMBL/GenBank/DDBJ databases">
        <title>Whole genome shotgun sequence of Acrocarpospora pleiomorpha NBRC 16267.</title>
        <authorList>
            <person name="Ichikawa N."/>
            <person name="Kimura A."/>
            <person name="Kitahashi Y."/>
            <person name="Komaki H."/>
            <person name="Oguchi A."/>
        </authorList>
    </citation>
    <scope>NUCLEOTIDE SEQUENCE [LARGE SCALE GENOMIC DNA]</scope>
    <source>
        <strain evidence="2 3">NBRC 16267</strain>
    </source>
</reference>
<evidence type="ECO:0000256" key="1">
    <source>
        <dbReference type="SAM" id="Phobius"/>
    </source>
</evidence>
<sequence length="141" mass="14255">MGGRGLRAADLAGGDERLVLVVALRVLVLLGWLWGALAGHRELGDAVFAGLRAREGGCLLGWGGLRWGGGVRSVEGGFAGSERLWGDHAERLGVAGAGLLLGLGRAVAVAGRSLLVLAGLLELARLSVLSGLARQTGGTGL</sequence>
<comment type="caution">
    <text evidence="2">The sequence shown here is derived from an EMBL/GenBank/DDBJ whole genome shotgun (WGS) entry which is preliminary data.</text>
</comment>
<keyword evidence="1" id="KW-0812">Transmembrane</keyword>
<protein>
    <submittedName>
        <fullName evidence="2">Uncharacterized protein</fullName>
    </submittedName>
</protein>
<accession>A0A5M3XZ04</accession>